<keyword evidence="2" id="KW-1185">Reference proteome</keyword>
<dbReference type="EMBL" id="WJNH01000001">
    <property type="protein sequence ID" value="MRG85193.1"/>
    <property type="molecule type" value="Genomic_DNA"/>
</dbReference>
<dbReference type="OrthoDB" id="2615349at2"/>
<proteinExistence type="predicted"/>
<gene>
    <name evidence="1" type="ORF">GH754_02490</name>
</gene>
<evidence type="ECO:0000313" key="1">
    <source>
        <dbReference type="EMBL" id="MRG85193.1"/>
    </source>
</evidence>
<comment type="caution">
    <text evidence="1">The sequence shown here is derived from an EMBL/GenBank/DDBJ whole genome shotgun (WGS) entry which is preliminary data.</text>
</comment>
<accession>A0A6G1X2I0</accession>
<protein>
    <submittedName>
        <fullName evidence="1">Uncharacterized protein</fullName>
    </submittedName>
</protein>
<dbReference type="Pfam" id="PF26344">
    <property type="entry name" value="YuzC"/>
    <property type="match status" value="1"/>
</dbReference>
<dbReference type="Proteomes" id="UP000480185">
    <property type="component" value="Unassembled WGS sequence"/>
</dbReference>
<organism evidence="1 2">
    <name type="scientific">Salinibacillus xinjiangensis</name>
    <dbReference type="NCBI Taxonomy" id="1229268"/>
    <lineage>
        <taxon>Bacteria</taxon>
        <taxon>Bacillati</taxon>
        <taxon>Bacillota</taxon>
        <taxon>Bacilli</taxon>
        <taxon>Bacillales</taxon>
        <taxon>Bacillaceae</taxon>
        <taxon>Salinibacillus</taxon>
    </lineage>
</organism>
<dbReference type="AlphaFoldDB" id="A0A6G1X2I0"/>
<name>A0A6G1X2I0_9BACI</name>
<evidence type="ECO:0000313" key="2">
    <source>
        <dbReference type="Proteomes" id="UP000480185"/>
    </source>
</evidence>
<sequence>MTIYVLPPQYYIPAHFNLPNPLPRQNPYPNVDTTQFTESATEFQSLMKSAHKIIDRFANSKEFAYQVMDAAQKSDHETVKKLIEKEDLAHPVEIKFNPDGIDITLIAKTKDIDCCKLVMALHW</sequence>
<dbReference type="InterPro" id="IPR058870">
    <property type="entry name" value="YuzC"/>
</dbReference>
<reference evidence="1 2" key="1">
    <citation type="submission" date="2019-11" db="EMBL/GenBank/DDBJ databases">
        <authorList>
            <person name="Li J."/>
        </authorList>
    </citation>
    <scope>NUCLEOTIDE SEQUENCE [LARGE SCALE GENOMIC DNA]</scope>
    <source>
        <strain evidence="1 2">J4</strain>
    </source>
</reference>
<dbReference type="RefSeq" id="WP_153727132.1">
    <property type="nucleotide sequence ID" value="NZ_WJNH01000001.1"/>
</dbReference>